<accession>A0A3N4I7I5</accession>
<feature type="compositionally biased region" description="Polar residues" evidence="1">
    <location>
        <begin position="95"/>
        <end position="106"/>
    </location>
</feature>
<dbReference type="AlphaFoldDB" id="A0A3N4I7I5"/>
<name>A0A3N4I7I5_ASCIM</name>
<dbReference type="Proteomes" id="UP000275078">
    <property type="component" value="Unassembled WGS sequence"/>
</dbReference>
<feature type="compositionally biased region" description="Low complexity" evidence="1">
    <location>
        <begin position="117"/>
        <end position="132"/>
    </location>
</feature>
<feature type="region of interest" description="Disordered" evidence="1">
    <location>
        <begin position="95"/>
        <end position="132"/>
    </location>
</feature>
<evidence type="ECO:0000256" key="1">
    <source>
        <dbReference type="SAM" id="MobiDB-lite"/>
    </source>
</evidence>
<dbReference type="EMBL" id="ML119692">
    <property type="protein sequence ID" value="RPA80070.1"/>
    <property type="molecule type" value="Genomic_DNA"/>
</dbReference>
<reference evidence="2 3" key="1">
    <citation type="journal article" date="2018" name="Nat. Ecol. Evol.">
        <title>Pezizomycetes genomes reveal the molecular basis of ectomycorrhizal truffle lifestyle.</title>
        <authorList>
            <person name="Murat C."/>
            <person name="Payen T."/>
            <person name="Noel B."/>
            <person name="Kuo A."/>
            <person name="Morin E."/>
            <person name="Chen J."/>
            <person name="Kohler A."/>
            <person name="Krizsan K."/>
            <person name="Balestrini R."/>
            <person name="Da Silva C."/>
            <person name="Montanini B."/>
            <person name="Hainaut M."/>
            <person name="Levati E."/>
            <person name="Barry K.W."/>
            <person name="Belfiori B."/>
            <person name="Cichocki N."/>
            <person name="Clum A."/>
            <person name="Dockter R.B."/>
            <person name="Fauchery L."/>
            <person name="Guy J."/>
            <person name="Iotti M."/>
            <person name="Le Tacon F."/>
            <person name="Lindquist E.A."/>
            <person name="Lipzen A."/>
            <person name="Malagnac F."/>
            <person name="Mello A."/>
            <person name="Molinier V."/>
            <person name="Miyauchi S."/>
            <person name="Poulain J."/>
            <person name="Riccioni C."/>
            <person name="Rubini A."/>
            <person name="Sitrit Y."/>
            <person name="Splivallo R."/>
            <person name="Traeger S."/>
            <person name="Wang M."/>
            <person name="Zifcakova L."/>
            <person name="Wipf D."/>
            <person name="Zambonelli A."/>
            <person name="Paolocci F."/>
            <person name="Nowrousian M."/>
            <person name="Ottonello S."/>
            <person name="Baldrian P."/>
            <person name="Spatafora J.W."/>
            <person name="Henrissat B."/>
            <person name="Nagy L.G."/>
            <person name="Aury J.M."/>
            <person name="Wincker P."/>
            <person name="Grigoriev I.V."/>
            <person name="Bonfante P."/>
            <person name="Martin F.M."/>
        </authorList>
    </citation>
    <scope>NUCLEOTIDE SEQUENCE [LARGE SCALE GENOMIC DNA]</scope>
    <source>
        <strain evidence="2 3">RN42</strain>
    </source>
</reference>
<sequence length="132" mass="14555">MASISAPAPTSLVERMLDVGWFCRGHPSNVDQDLLFAALALSNIELQVTHNERQELTYPFCSRTIPTPSTPHHLPLLLKLRQSPLLAYPLISAPSQPSRTLKVSSPTHRRLPPPSPQRQSRQPGSSLSFPSS</sequence>
<proteinExistence type="predicted"/>
<gene>
    <name evidence="2" type="ORF">BJ508DRAFT_132052</name>
</gene>
<evidence type="ECO:0000313" key="2">
    <source>
        <dbReference type="EMBL" id="RPA80070.1"/>
    </source>
</evidence>
<keyword evidence="3" id="KW-1185">Reference proteome</keyword>
<organism evidence="2 3">
    <name type="scientific">Ascobolus immersus RN42</name>
    <dbReference type="NCBI Taxonomy" id="1160509"/>
    <lineage>
        <taxon>Eukaryota</taxon>
        <taxon>Fungi</taxon>
        <taxon>Dikarya</taxon>
        <taxon>Ascomycota</taxon>
        <taxon>Pezizomycotina</taxon>
        <taxon>Pezizomycetes</taxon>
        <taxon>Pezizales</taxon>
        <taxon>Ascobolaceae</taxon>
        <taxon>Ascobolus</taxon>
    </lineage>
</organism>
<protein>
    <submittedName>
        <fullName evidence="2">Uncharacterized protein</fullName>
    </submittedName>
</protein>
<evidence type="ECO:0000313" key="3">
    <source>
        <dbReference type="Proteomes" id="UP000275078"/>
    </source>
</evidence>